<gene>
    <name evidence="13" type="ORF">ACFHYO_04445</name>
</gene>
<evidence type="ECO:0000256" key="12">
    <source>
        <dbReference type="SAM" id="MobiDB-lite"/>
    </source>
</evidence>
<dbReference type="InterPro" id="IPR036388">
    <property type="entry name" value="WH-like_DNA-bd_sf"/>
</dbReference>
<dbReference type="InterPro" id="IPR002481">
    <property type="entry name" value="FUR"/>
</dbReference>
<keyword evidence="6" id="KW-0678">Repressor</keyword>
<evidence type="ECO:0000256" key="6">
    <source>
        <dbReference type="ARBA" id="ARBA00022491"/>
    </source>
</evidence>
<evidence type="ECO:0000313" key="14">
    <source>
        <dbReference type="Proteomes" id="UP001589920"/>
    </source>
</evidence>
<dbReference type="RefSeq" id="WP_394318646.1">
    <property type="nucleotide sequence ID" value="NZ_JBHMQU010000016.1"/>
</dbReference>
<evidence type="ECO:0000256" key="5">
    <source>
        <dbReference type="ARBA" id="ARBA00022490"/>
    </source>
</evidence>
<keyword evidence="9" id="KW-0805">Transcription regulation</keyword>
<keyword evidence="8" id="KW-0862">Zinc</keyword>
<dbReference type="CDD" id="cd07153">
    <property type="entry name" value="Fur_like"/>
    <property type="match status" value="1"/>
</dbReference>
<comment type="subunit">
    <text evidence="3">Homodimer.</text>
</comment>
<evidence type="ECO:0000256" key="7">
    <source>
        <dbReference type="ARBA" id="ARBA00022723"/>
    </source>
</evidence>
<keyword evidence="11" id="KW-0804">Transcription</keyword>
<feature type="compositionally biased region" description="Pro residues" evidence="12">
    <location>
        <begin position="7"/>
        <end position="19"/>
    </location>
</feature>
<comment type="caution">
    <text evidence="13">The sequence shown here is derived from an EMBL/GenBank/DDBJ whole genome shotgun (WGS) entry which is preliminary data.</text>
</comment>
<reference evidence="13 14" key="1">
    <citation type="submission" date="2024-09" db="EMBL/GenBank/DDBJ databases">
        <authorList>
            <person name="Sun Q."/>
            <person name="Mori K."/>
        </authorList>
    </citation>
    <scope>NUCLEOTIDE SEQUENCE [LARGE SCALE GENOMIC DNA]</scope>
    <source>
        <strain evidence="13 14">KCTC 42086</strain>
    </source>
</reference>
<dbReference type="Proteomes" id="UP001589920">
    <property type="component" value="Unassembled WGS sequence"/>
</dbReference>
<dbReference type="Gene3D" id="1.10.10.10">
    <property type="entry name" value="Winged helix-like DNA-binding domain superfamily/Winged helix DNA-binding domain"/>
    <property type="match status" value="1"/>
</dbReference>
<keyword evidence="10" id="KW-0238">DNA-binding</keyword>
<feature type="region of interest" description="Disordered" evidence="12">
    <location>
        <begin position="1"/>
        <end position="21"/>
    </location>
</feature>
<evidence type="ECO:0000256" key="9">
    <source>
        <dbReference type="ARBA" id="ARBA00023015"/>
    </source>
</evidence>
<evidence type="ECO:0000256" key="4">
    <source>
        <dbReference type="ARBA" id="ARBA00020910"/>
    </source>
</evidence>
<accession>A0ABV6T5Y0</accession>
<evidence type="ECO:0000256" key="3">
    <source>
        <dbReference type="ARBA" id="ARBA00011738"/>
    </source>
</evidence>
<comment type="subcellular location">
    <subcellularLocation>
        <location evidence="1">Cytoplasm</location>
    </subcellularLocation>
</comment>
<name>A0ABV6T5Y0_9RHOB</name>
<evidence type="ECO:0000313" key="13">
    <source>
        <dbReference type="EMBL" id="MFC0811363.1"/>
    </source>
</evidence>
<sequence>MTDRDPPLTPPPAAPPLPDHPAAARAQIDEMLRGAGLRVTRQRQAIAEVLLRAADHPDAEAVLDRARRIDPSVSQATTYRTLATLTDKGFLRQHRFDAGPARFEAEPAAHHDHLIDVDSGEVIEFVSAEIEALQARVAARYGYRIVDHHLVLFGRRIEPAPEPAPDA</sequence>
<dbReference type="Pfam" id="PF01475">
    <property type="entry name" value="FUR"/>
    <property type="match status" value="1"/>
</dbReference>
<evidence type="ECO:0000256" key="10">
    <source>
        <dbReference type="ARBA" id="ARBA00023125"/>
    </source>
</evidence>
<keyword evidence="7" id="KW-0479">Metal-binding</keyword>
<evidence type="ECO:0000256" key="8">
    <source>
        <dbReference type="ARBA" id="ARBA00022833"/>
    </source>
</evidence>
<dbReference type="InterPro" id="IPR036390">
    <property type="entry name" value="WH_DNA-bd_sf"/>
</dbReference>
<dbReference type="PANTHER" id="PTHR33202:SF2">
    <property type="entry name" value="FERRIC UPTAKE REGULATION PROTEIN"/>
    <property type="match status" value="1"/>
</dbReference>
<protein>
    <recommendedName>
        <fullName evidence="4">Ferric uptake regulation protein</fullName>
    </recommendedName>
</protein>
<evidence type="ECO:0000256" key="11">
    <source>
        <dbReference type="ARBA" id="ARBA00023163"/>
    </source>
</evidence>
<dbReference type="InterPro" id="IPR043135">
    <property type="entry name" value="Fur_C"/>
</dbReference>
<evidence type="ECO:0000256" key="1">
    <source>
        <dbReference type="ARBA" id="ARBA00004496"/>
    </source>
</evidence>
<dbReference type="SUPFAM" id="SSF46785">
    <property type="entry name" value="Winged helix' DNA-binding domain"/>
    <property type="match status" value="1"/>
</dbReference>
<keyword evidence="14" id="KW-1185">Reference proteome</keyword>
<keyword evidence="5" id="KW-0963">Cytoplasm</keyword>
<dbReference type="PANTHER" id="PTHR33202">
    <property type="entry name" value="ZINC UPTAKE REGULATION PROTEIN"/>
    <property type="match status" value="1"/>
</dbReference>
<dbReference type="EMBL" id="JBHMQU010000016">
    <property type="protein sequence ID" value="MFC0811363.1"/>
    <property type="molecule type" value="Genomic_DNA"/>
</dbReference>
<comment type="similarity">
    <text evidence="2">Belongs to the Fur family.</text>
</comment>
<organism evidence="13 14">
    <name type="scientific">Paracoccus panacisoli</name>
    <dbReference type="NCBI Taxonomy" id="1510163"/>
    <lineage>
        <taxon>Bacteria</taxon>
        <taxon>Pseudomonadati</taxon>
        <taxon>Pseudomonadota</taxon>
        <taxon>Alphaproteobacteria</taxon>
        <taxon>Rhodobacterales</taxon>
        <taxon>Paracoccaceae</taxon>
        <taxon>Paracoccus</taxon>
    </lineage>
</organism>
<proteinExistence type="inferred from homology"/>
<evidence type="ECO:0000256" key="2">
    <source>
        <dbReference type="ARBA" id="ARBA00007957"/>
    </source>
</evidence>
<dbReference type="Gene3D" id="3.30.1490.190">
    <property type="match status" value="1"/>
</dbReference>